<dbReference type="EMBL" id="WIPF01000028">
    <property type="protein sequence ID" value="KAF3225305.1"/>
    <property type="molecule type" value="Genomic_DNA"/>
</dbReference>
<evidence type="ECO:0000313" key="2">
    <source>
        <dbReference type="EMBL" id="KAF3210138.1"/>
    </source>
</evidence>
<sequence>MTDSDARTQRTRVTDRQSTEKTGPNDGEEEIDDDEDGEVARGDKEVPVELGDEEEEEEEEEDGGIRWSREEEELLASLGANWPVTATNTLPLQYSYRIYRRKVEIEIKMNLKIKIKIKKHQGRPTRDVVGSGWLGRSERLGR</sequence>
<dbReference type="Proteomes" id="UP000614610">
    <property type="component" value="Unassembled WGS sequence"/>
</dbReference>
<reference evidence="2 4" key="1">
    <citation type="submission" date="2019-06" db="EMBL/GenBank/DDBJ databases">
        <authorList>
            <person name="Palmer J.M."/>
        </authorList>
    </citation>
    <scope>NUCLEOTIDE SEQUENCE</scope>
    <source>
        <strain evidence="3 4">TWF191</strain>
        <strain evidence="2">TWF679</strain>
    </source>
</reference>
<accession>A0A6G1MDH4</accession>
<comment type="caution">
    <text evidence="2">The sequence shown here is derived from an EMBL/GenBank/DDBJ whole genome shotgun (WGS) entry which is preliminary data.</text>
</comment>
<dbReference type="AlphaFoldDB" id="A0A6G1MDH4"/>
<evidence type="ECO:0000256" key="1">
    <source>
        <dbReference type="SAM" id="MobiDB-lite"/>
    </source>
</evidence>
<feature type="compositionally biased region" description="Acidic residues" evidence="1">
    <location>
        <begin position="26"/>
        <end position="37"/>
    </location>
</feature>
<protein>
    <submittedName>
        <fullName evidence="2">Uncharacterized protein</fullName>
    </submittedName>
</protein>
<proteinExistence type="predicted"/>
<gene>
    <name evidence="3" type="ORF">TWF191_005355</name>
    <name evidence="2" type="ORF">TWF679_006886</name>
</gene>
<feature type="compositionally biased region" description="Basic and acidic residues" evidence="1">
    <location>
        <begin position="1"/>
        <end position="19"/>
    </location>
</feature>
<dbReference type="Proteomes" id="UP000483672">
    <property type="component" value="Unassembled WGS sequence"/>
</dbReference>
<evidence type="ECO:0000313" key="5">
    <source>
        <dbReference type="Proteomes" id="UP000614610"/>
    </source>
</evidence>
<feature type="compositionally biased region" description="Basic and acidic residues" evidence="1">
    <location>
        <begin position="38"/>
        <end position="47"/>
    </location>
</feature>
<organism evidence="2 5">
    <name type="scientific">Orbilia oligospora</name>
    <name type="common">Nematode-trapping fungus</name>
    <name type="synonym">Arthrobotrys oligospora</name>
    <dbReference type="NCBI Taxonomy" id="2813651"/>
    <lineage>
        <taxon>Eukaryota</taxon>
        <taxon>Fungi</taxon>
        <taxon>Dikarya</taxon>
        <taxon>Ascomycota</taxon>
        <taxon>Pezizomycotina</taxon>
        <taxon>Orbiliomycetes</taxon>
        <taxon>Orbiliales</taxon>
        <taxon>Orbiliaceae</taxon>
        <taxon>Orbilia</taxon>
    </lineage>
</organism>
<name>A0A6G1MDH4_ORBOL</name>
<feature type="region of interest" description="Disordered" evidence="1">
    <location>
        <begin position="1"/>
        <end position="67"/>
    </location>
</feature>
<evidence type="ECO:0000313" key="3">
    <source>
        <dbReference type="EMBL" id="KAF3225305.1"/>
    </source>
</evidence>
<evidence type="ECO:0000313" key="4">
    <source>
        <dbReference type="Proteomes" id="UP000483672"/>
    </source>
</evidence>
<dbReference type="EMBL" id="WIWT01000039">
    <property type="protein sequence ID" value="KAF3210138.1"/>
    <property type="molecule type" value="Genomic_DNA"/>
</dbReference>
<feature type="compositionally biased region" description="Acidic residues" evidence="1">
    <location>
        <begin position="50"/>
        <end position="62"/>
    </location>
</feature>